<sequence length="69" mass="8013">DKRRDKQAQELARWQDTANHDLIRQRNRKRDNFDVVFKKDAVLIRDSKKAKGRGISPGAQRGPTVQTVQ</sequence>
<keyword evidence="2" id="KW-1185">Reference proteome</keyword>
<accession>A0A7D9LC39</accession>
<feature type="non-terminal residue" evidence="1">
    <location>
        <position position="69"/>
    </location>
</feature>
<reference evidence="1" key="1">
    <citation type="submission" date="2020-04" db="EMBL/GenBank/DDBJ databases">
        <authorList>
            <person name="Alioto T."/>
            <person name="Alioto T."/>
            <person name="Gomez Garrido J."/>
        </authorList>
    </citation>
    <scope>NUCLEOTIDE SEQUENCE</scope>
    <source>
        <strain evidence="1">A484AB</strain>
    </source>
</reference>
<name>A0A7D9LC39_PARCT</name>
<evidence type="ECO:0000313" key="1">
    <source>
        <dbReference type="EMBL" id="CAB4029713.1"/>
    </source>
</evidence>
<dbReference type="AlphaFoldDB" id="A0A7D9LC39"/>
<dbReference type="Proteomes" id="UP001152795">
    <property type="component" value="Unassembled WGS sequence"/>
</dbReference>
<evidence type="ECO:0000313" key="2">
    <source>
        <dbReference type="Proteomes" id="UP001152795"/>
    </source>
</evidence>
<comment type="caution">
    <text evidence="1">The sequence shown here is derived from an EMBL/GenBank/DDBJ whole genome shotgun (WGS) entry which is preliminary data.</text>
</comment>
<gene>
    <name evidence="1" type="ORF">PACLA_8A037784</name>
</gene>
<organism evidence="1 2">
    <name type="scientific">Paramuricea clavata</name>
    <name type="common">Red gorgonian</name>
    <name type="synonym">Violescent sea-whip</name>
    <dbReference type="NCBI Taxonomy" id="317549"/>
    <lineage>
        <taxon>Eukaryota</taxon>
        <taxon>Metazoa</taxon>
        <taxon>Cnidaria</taxon>
        <taxon>Anthozoa</taxon>
        <taxon>Octocorallia</taxon>
        <taxon>Malacalcyonacea</taxon>
        <taxon>Plexauridae</taxon>
        <taxon>Paramuricea</taxon>
    </lineage>
</organism>
<protein>
    <submittedName>
        <fullName evidence="1">Uncharacterized protein</fullName>
    </submittedName>
</protein>
<dbReference type="EMBL" id="CACRXK020016357">
    <property type="protein sequence ID" value="CAB4029713.1"/>
    <property type="molecule type" value="Genomic_DNA"/>
</dbReference>
<proteinExistence type="predicted"/>